<reference evidence="1 2" key="1">
    <citation type="journal article" date="2015" name="Environ. Microbiol.">
        <title>Genome analyses suggest the presence of polyploidy and recent human-driven expansions in eight global populations of the honeybee pathogen Nosema ceranae.</title>
        <authorList>
            <person name="Pelin A."/>
            <person name="Selman M."/>
            <person name="Aris-Brosou S."/>
            <person name="Farinelli L."/>
            <person name="Corradi N."/>
        </authorList>
    </citation>
    <scope>NUCLEOTIDE SEQUENCE [LARGE SCALE GENOMIC DNA]</scope>
    <source>
        <strain evidence="1 2">PA08 1199</strain>
    </source>
</reference>
<gene>
    <name evidence="1" type="ORF">AAJ76_1890003039</name>
</gene>
<organism evidence="1 2">
    <name type="scientific">Vairimorpha ceranae</name>
    <dbReference type="NCBI Taxonomy" id="40302"/>
    <lineage>
        <taxon>Eukaryota</taxon>
        <taxon>Fungi</taxon>
        <taxon>Fungi incertae sedis</taxon>
        <taxon>Microsporidia</taxon>
        <taxon>Nosematidae</taxon>
        <taxon>Vairimorpha</taxon>
    </lineage>
</organism>
<name>A0A0F9WAC6_9MICR</name>
<accession>A0A0F9WAC6</accession>
<dbReference type="AlphaFoldDB" id="A0A0F9WAC6"/>
<sequence length="55" mass="6438">MAQYLSVKEKYKIILNDDVRPKASHSQIKNIFDMIIKKYIDKSIIGKILSPKLFI</sequence>
<dbReference type="VEuPathDB" id="MicrosporidiaDB:G9O61_00g003280"/>
<protein>
    <submittedName>
        <fullName evidence="1">Uncharacterized protein</fullName>
    </submittedName>
</protein>
<dbReference type="GeneID" id="36319247"/>
<dbReference type="EMBL" id="JPQZ01000189">
    <property type="protein sequence ID" value="KKO73880.1"/>
    <property type="molecule type" value="Genomic_DNA"/>
</dbReference>
<evidence type="ECO:0000313" key="2">
    <source>
        <dbReference type="Proteomes" id="UP000034350"/>
    </source>
</evidence>
<dbReference type="VEuPathDB" id="MicrosporidiaDB:AAJ76_1890003039"/>
<comment type="caution">
    <text evidence="1">The sequence shown here is derived from an EMBL/GenBank/DDBJ whole genome shotgun (WGS) entry which is preliminary data.</text>
</comment>
<keyword evidence="2" id="KW-1185">Reference proteome</keyword>
<evidence type="ECO:0000313" key="1">
    <source>
        <dbReference type="EMBL" id="KKO73880.1"/>
    </source>
</evidence>
<dbReference type="RefSeq" id="XP_024329622.1">
    <property type="nucleotide sequence ID" value="XM_024474331.1"/>
</dbReference>
<dbReference type="Proteomes" id="UP000034350">
    <property type="component" value="Unassembled WGS sequence"/>
</dbReference>
<proteinExistence type="predicted"/>